<dbReference type="Pfam" id="PF01144">
    <property type="entry name" value="CoA_trans"/>
    <property type="match status" value="1"/>
</dbReference>
<evidence type="ECO:0000256" key="2">
    <source>
        <dbReference type="SAM" id="MobiDB-lite"/>
    </source>
</evidence>
<accession>A0ABY7BBM7</accession>
<dbReference type="RefSeq" id="WP_268759846.1">
    <property type="nucleotide sequence ID" value="NZ_CP113836.1"/>
</dbReference>
<dbReference type="PANTHER" id="PTHR43293:SF3">
    <property type="entry name" value="CHOLESTEROL RING-CLEAVING HYDROLASE IPDB SUBUNIT"/>
    <property type="match status" value="1"/>
</dbReference>
<evidence type="ECO:0000313" key="4">
    <source>
        <dbReference type="Proteomes" id="UP001163203"/>
    </source>
</evidence>
<organism evidence="3 4">
    <name type="scientific">Amycolatopsis cynarae</name>
    <dbReference type="NCBI Taxonomy" id="2995223"/>
    <lineage>
        <taxon>Bacteria</taxon>
        <taxon>Bacillati</taxon>
        <taxon>Actinomycetota</taxon>
        <taxon>Actinomycetes</taxon>
        <taxon>Pseudonocardiales</taxon>
        <taxon>Pseudonocardiaceae</taxon>
        <taxon>Amycolatopsis</taxon>
    </lineage>
</organism>
<gene>
    <name evidence="3" type="ORF">ORV05_21370</name>
</gene>
<protein>
    <recommendedName>
        <fullName evidence="5">Acetate CoA-transferase</fullName>
    </recommendedName>
</protein>
<comment type="similarity">
    <text evidence="1">Belongs to the 3-oxoacid CoA-transferase subunit B family.</text>
</comment>
<proteinExistence type="inferred from homology"/>
<dbReference type="PANTHER" id="PTHR43293">
    <property type="entry name" value="ACETATE COA-TRANSFERASE YDIF"/>
    <property type="match status" value="1"/>
</dbReference>
<evidence type="ECO:0000256" key="1">
    <source>
        <dbReference type="ARBA" id="ARBA00007047"/>
    </source>
</evidence>
<dbReference type="InterPro" id="IPR004165">
    <property type="entry name" value="CoA_trans_fam_I"/>
</dbReference>
<feature type="region of interest" description="Disordered" evidence="2">
    <location>
        <begin position="516"/>
        <end position="542"/>
    </location>
</feature>
<dbReference type="EMBL" id="CP113836">
    <property type="protein sequence ID" value="WAL69761.1"/>
    <property type="molecule type" value="Genomic_DNA"/>
</dbReference>
<keyword evidence="4" id="KW-1185">Reference proteome</keyword>
<reference evidence="3" key="1">
    <citation type="submission" date="2022-11" db="EMBL/GenBank/DDBJ databases">
        <authorList>
            <person name="Mo P."/>
        </authorList>
    </citation>
    <scope>NUCLEOTIDE SEQUENCE</scope>
    <source>
        <strain evidence="3">HUAS 11-8</strain>
    </source>
</reference>
<dbReference type="Proteomes" id="UP001163203">
    <property type="component" value="Chromosome"/>
</dbReference>
<dbReference type="SMART" id="SM00882">
    <property type="entry name" value="CoA_trans"/>
    <property type="match status" value="1"/>
</dbReference>
<dbReference type="Gene3D" id="3.40.1080.10">
    <property type="entry name" value="Glutaconate Coenzyme A-transferase"/>
    <property type="match status" value="2"/>
</dbReference>
<name>A0ABY7BBM7_9PSEU</name>
<dbReference type="InterPro" id="IPR037171">
    <property type="entry name" value="NagB/RpiA_transferase-like"/>
</dbReference>
<evidence type="ECO:0008006" key="5">
    <source>
        <dbReference type="Google" id="ProtNLM"/>
    </source>
</evidence>
<evidence type="ECO:0000313" key="3">
    <source>
        <dbReference type="EMBL" id="WAL69761.1"/>
    </source>
</evidence>
<feature type="compositionally biased region" description="Basic and acidic residues" evidence="2">
    <location>
        <begin position="519"/>
        <end position="542"/>
    </location>
</feature>
<dbReference type="SUPFAM" id="SSF100950">
    <property type="entry name" value="NagB/RpiA/CoA transferase-like"/>
    <property type="match status" value="2"/>
</dbReference>
<sequence length="542" mass="58201">MCRDHLRDGMTVHVASTMSRPNALLRVAARTLAGRASFTVSSNAFHANLHAWTMAGLVRHAITGFAGDTYPSSRPNPLYSRLPQGDPFTVEEWSLLTLLQRLIAGAGGNPVAVTTSLVGTDLEALHEKHGRSRRLTGAGRGAVVIPALCPDVTLLHATFADRQGNLYLNGPVGEGWWGAMAARVGVVATVEMVVDTPPRGGVSIPADRVLALAPCPYGAHPQGLPPWPEGRFEGYLDDYDFLVDLARACATPEGREDWYRRWVTEVPGQDAMMRRLGGDRLARLRDGRFPASHPAGGEPTWRERHVLLAARAIVDRVLERGYRAILAGIGTSHLAAWLAAAQLRERGCPVQLHAELGLVDLQAAPGDVFLFSQRHAARCRDHAGTLEVLGALASGGRGRALAVLSAGEIDAGGRINSSRTADGAFLVGSGGANDFASHLDTLVVAAASPRRFVPRVAFATCPGHNVHTVATQYGRLARGGADEPFVLRSWLPPAGDPAADPITTLRERTRWPVLDTPVEPEKPFSDKEIGTLREFDPEGVYR</sequence>